<dbReference type="AlphaFoldDB" id="A0A6B2FYU1"/>
<proteinExistence type="predicted"/>
<dbReference type="InterPro" id="IPR032083">
    <property type="entry name" value="DUF4811"/>
</dbReference>
<comment type="caution">
    <text evidence="1">The sequence shown here is derived from an EMBL/GenBank/DDBJ whole genome shotgun (WGS) entry which is preliminary data.</text>
</comment>
<dbReference type="RefSeq" id="WP_144231512.1">
    <property type="nucleotide sequence ID" value="NZ_CAKMAD010000002.1"/>
</dbReference>
<sequence>MIIVILILAVILFIYFNVIPGKGHTLVSWISLIITLLCVLGIVEHDYNHWGLKTETQTSTQNLTSSVNPNLPILLYQSLGNGTEKVYLYKTNNNQKKPKAIKLDKVSTKVKQGKEASLKIRTTRYIYKDNFSRIMFSAFSHNNELKHREYIFTLPSNWKVISTKDMQKLQKQMQEKMQSQKAASLH</sequence>
<dbReference type="EMBL" id="JAADJO010000004">
    <property type="protein sequence ID" value="NDJ73378.1"/>
    <property type="molecule type" value="Genomic_DNA"/>
</dbReference>
<organism evidence="1">
    <name type="scientific">Lactobacillus paragasseri</name>
    <dbReference type="NCBI Taxonomy" id="2107999"/>
    <lineage>
        <taxon>Bacteria</taxon>
        <taxon>Bacillati</taxon>
        <taxon>Bacillota</taxon>
        <taxon>Bacilli</taxon>
        <taxon>Lactobacillales</taxon>
        <taxon>Lactobacillaceae</taxon>
        <taxon>Lactobacillus</taxon>
    </lineage>
</organism>
<gene>
    <name evidence="1" type="ORF">GWG61_02455</name>
</gene>
<dbReference type="Pfam" id="PF16069">
    <property type="entry name" value="DUF4811"/>
    <property type="match status" value="1"/>
</dbReference>
<reference evidence="1" key="1">
    <citation type="submission" date="2020-01" db="EMBL/GenBank/DDBJ databases">
        <title>Vaginal microbiome of pregnant Indian women: Insights into the genome of dominants Lactobacillus species.</title>
        <authorList>
            <person name="Das B."/>
            <person name="Mehta O."/>
            <person name="Ghosh T.S."/>
            <person name="Kothidar A."/>
            <person name="Gowtham M.R."/>
            <person name="Mitra R."/>
            <person name="Kshetrapal P."/>
            <person name="Wadhwa N."/>
            <person name="Thiruvengadam R."/>
            <person name="Nair G.B."/>
            <person name="Bhatnagar S."/>
            <person name="Das B."/>
        </authorList>
    </citation>
    <scope>NUCLEOTIDE SEQUENCE</scope>
    <source>
        <strain evidence="1">Indica</strain>
    </source>
</reference>
<name>A0A6B2FYU1_9LACO</name>
<accession>A0A6B2FYU1</accession>
<evidence type="ECO:0000313" key="1">
    <source>
        <dbReference type="EMBL" id="NDJ73378.1"/>
    </source>
</evidence>
<protein>
    <submittedName>
        <fullName evidence="1">DUF4811 domain-containing protein</fullName>
    </submittedName>
</protein>